<protein>
    <recommendedName>
        <fullName evidence="3">STAS domain-containing protein</fullName>
    </recommendedName>
</protein>
<sequence length="91" mass="10909">MSYVEIYDDLIKVKLFGVVNRFDDYTLEFLSDMKVSKIEFDFKNAETIDSYFVGLFFMLYTKGTISFDFYRVNNYCRDVLDMACVYQLVNY</sequence>
<keyword evidence="2" id="KW-1185">Reference proteome</keyword>
<reference evidence="1 2" key="1">
    <citation type="submission" date="2016-06" db="EMBL/GenBank/DDBJ databases">
        <authorList>
            <person name="Kjaerup R.B."/>
            <person name="Dalgaard T.S."/>
            <person name="Juul-Madsen H.R."/>
        </authorList>
    </citation>
    <scope>NUCLEOTIDE SEQUENCE [LARGE SCALE GENOMIC DNA]</scope>
    <source>
        <strain evidence="1 2">CECT 5080</strain>
    </source>
</reference>
<evidence type="ECO:0008006" key="3">
    <source>
        <dbReference type="Google" id="ProtNLM"/>
    </source>
</evidence>
<evidence type="ECO:0000313" key="2">
    <source>
        <dbReference type="Proteomes" id="UP000092627"/>
    </source>
</evidence>
<name>A0A1A8TI56_9GAMM</name>
<evidence type="ECO:0000313" key="1">
    <source>
        <dbReference type="EMBL" id="SBS33324.1"/>
    </source>
</evidence>
<dbReference type="EMBL" id="FLOC01000015">
    <property type="protein sequence ID" value="SBS33324.1"/>
    <property type="molecule type" value="Genomic_DNA"/>
</dbReference>
<dbReference type="OrthoDB" id="9931557at2"/>
<gene>
    <name evidence="1" type="ORF">MAQ5080_02550</name>
</gene>
<dbReference type="Proteomes" id="UP000092627">
    <property type="component" value="Unassembled WGS sequence"/>
</dbReference>
<accession>A0A1A8TI56</accession>
<proteinExistence type="predicted"/>
<dbReference type="AlphaFoldDB" id="A0A1A8TI56"/>
<dbReference type="RefSeq" id="WP_067211358.1">
    <property type="nucleotide sequence ID" value="NZ_FLOC01000015.1"/>
</dbReference>
<organism evidence="1 2">
    <name type="scientific">Marinomonas aquimarina</name>
    <dbReference type="NCBI Taxonomy" id="295068"/>
    <lineage>
        <taxon>Bacteria</taxon>
        <taxon>Pseudomonadati</taxon>
        <taxon>Pseudomonadota</taxon>
        <taxon>Gammaproteobacteria</taxon>
        <taxon>Oceanospirillales</taxon>
        <taxon>Oceanospirillaceae</taxon>
        <taxon>Marinomonas</taxon>
    </lineage>
</organism>